<evidence type="ECO:0000313" key="9">
    <source>
        <dbReference type="EMBL" id="MFC6634359.1"/>
    </source>
</evidence>
<dbReference type="PANTHER" id="PTHR21624:SF1">
    <property type="entry name" value="ALKYLGLYCEROL MONOOXYGENASE"/>
    <property type="match status" value="1"/>
</dbReference>
<name>A0ABW1YSL7_9GAMM</name>
<dbReference type="PANTHER" id="PTHR21624">
    <property type="entry name" value="STEROL DESATURASE-RELATED PROTEIN"/>
    <property type="match status" value="1"/>
</dbReference>
<feature type="domain" description="Fatty acid hydroxylase" evidence="8">
    <location>
        <begin position="87"/>
        <end position="220"/>
    </location>
</feature>
<feature type="transmembrane region" description="Helical" evidence="7">
    <location>
        <begin position="44"/>
        <end position="68"/>
    </location>
</feature>
<keyword evidence="10" id="KW-1185">Reference proteome</keyword>
<evidence type="ECO:0000256" key="6">
    <source>
        <dbReference type="ARBA" id="ARBA00023136"/>
    </source>
</evidence>
<dbReference type="InterPro" id="IPR051689">
    <property type="entry name" value="Sterol_desaturase/TMEM195"/>
</dbReference>
<keyword evidence="4 9" id="KW-0560">Oxidoreductase</keyword>
<comment type="caution">
    <text evidence="9">The sequence shown here is derived from an EMBL/GenBank/DDBJ whole genome shotgun (WGS) entry which is preliminary data.</text>
</comment>
<comment type="subcellular location">
    <subcellularLocation>
        <location evidence="1">Endomembrane system</location>
        <topology evidence="1">Multi-pass membrane protein</topology>
    </subcellularLocation>
</comment>
<feature type="transmembrane region" description="Helical" evidence="7">
    <location>
        <begin position="12"/>
        <end position="32"/>
    </location>
</feature>
<keyword evidence="2 7" id="KW-0812">Transmembrane</keyword>
<dbReference type="EC" id="1.-.-.-" evidence="9"/>
<protein>
    <submittedName>
        <fullName evidence="9">Sterol desaturase family protein</fullName>
        <ecNumber evidence="9">1.-.-.-</ecNumber>
    </submittedName>
</protein>
<evidence type="ECO:0000256" key="1">
    <source>
        <dbReference type="ARBA" id="ARBA00004127"/>
    </source>
</evidence>
<organism evidence="9 10">
    <name type="scientific">Microbulbifer taiwanensis</name>
    <dbReference type="NCBI Taxonomy" id="986746"/>
    <lineage>
        <taxon>Bacteria</taxon>
        <taxon>Pseudomonadati</taxon>
        <taxon>Pseudomonadota</taxon>
        <taxon>Gammaproteobacteria</taxon>
        <taxon>Cellvibrionales</taxon>
        <taxon>Microbulbiferaceae</taxon>
        <taxon>Microbulbifer</taxon>
    </lineage>
</organism>
<keyword evidence="5" id="KW-0443">Lipid metabolism</keyword>
<dbReference type="Proteomes" id="UP001596425">
    <property type="component" value="Unassembled WGS sequence"/>
</dbReference>
<evidence type="ECO:0000256" key="3">
    <source>
        <dbReference type="ARBA" id="ARBA00022989"/>
    </source>
</evidence>
<keyword evidence="6 7" id="KW-0472">Membrane</keyword>
<dbReference type="EMBL" id="JBHSVR010000001">
    <property type="protein sequence ID" value="MFC6634359.1"/>
    <property type="molecule type" value="Genomic_DNA"/>
</dbReference>
<evidence type="ECO:0000313" key="10">
    <source>
        <dbReference type="Proteomes" id="UP001596425"/>
    </source>
</evidence>
<evidence type="ECO:0000256" key="2">
    <source>
        <dbReference type="ARBA" id="ARBA00022692"/>
    </source>
</evidence>
<accession>A0ABW1YSL7</accession>
<keyword evidence="3 7" id="KW-1133">Transmembrane helix</keyword>
<feature type="transmembrane region" description="Helical" evidence="7">
    <location>
        <begin position="80"/>
        <end position="98"/>
    </location>
</feature>
<dbReference type="Pfam" id="PF04116">
    <property type="entry name" value="FA_hydroxylase"/>
    <property type="match status" value="1"/>
</dbReference>
<evidence type="ECO:0000256" key="4">
    <source>
        <dbReference type="ARBA" id="ARBA00023002"/>
    </source>
</evidence>
<evidence type="ECO:0000256" key="5">
    <source>
        <dbReference type="ARBA" id="ARBA00023098"/>
    </source>
</evidence>
<reference evidence="10" key="1">
    <citation type="journal article" date="2019" name="Int. J. Syst. Evol. Microbiol.">
        <title>The Global Catalogue of Microorganisms (GCM) 10K type strain sequencing project: providing services to taxonomists for standard genome sequencing and annotation.</title>
        <authorList>
            <consortium name="The Broad Institute Genomics Platform"/>
            <consortium name="The Broad Institute Genome Sequencing Center for Infectious Disease"/>
            <person name="Wu L."/>
            <person name="Ma J."/>
        </authorList>
    </citation>
    <scope>NUCLEOTIDE SEQUENCE [LARGE SCALE GENOMIC DNA]</scope>
    <source>
        <strain evidence="10">CGMCC 1.13718</strain>
    </source>
</reference>
<proteinExistence type="predicted"/>
<dbReference type="RefSeq" id="WP_193193153.1">
    <property type="nucleotide sequence ID" value="NZ_JACZFR010000039.1"/>
</dbReference>
<dbReference type="GO" id="GO:0016491">
    <property type="term" value="F:oxidoreductase activity"/>
    <property type="evidence" value="ECO:0007669"/>
    <property type="project" value="UniProtKB-KW"/>
</dbReference>
<dbReference type="InterPro" id="IPR006694">
    <property type="entry name" value="Fatty_acid_hydroxylase"/>
</dbReference>
<feature type="transmembrane region" description="Helical" evidence="7">
    <location>
        <begin position="139"/>
        <end position="160"/>
    </location>
</feature>
<gene>
    <name evidence="9" type="ORF">ACFQBM_13745</name>
</gene>
<evidence type="ECO:0000256" key="7">
    <source>
        <dbReference type="SAM" id="Phobius"/>
    </source>
</evidence>
<evidence type="ECO:0000259" key="8">
    <source>
        <dbReference type="Pfam" id="PF04116"/>
    </source>
</evidence>
<sequence length="301" mass="34662">MLLNDITDKLFIGSTFFLAAVLMIEVGTRLFIEKRKLPADGLSNFLLFLPFNYVTHILGPVLVVGYLLPVADWTGMSVPLSWWTLPLYILVGEFIFYGNHAWAHNCRLLWADHSIHHSSEEYDFTTNLRLTPFTILYRLPFLFLFVSLGFDPVALTVYGGTISSFQTFCHTDRFLDKDFGWLDYFFVTPNNHAVHHASNPIYIDKNNGGLFVIFDHLFGTFKKMDPNERPVFGVTVPINTHNPLKIITRSGFGPLWADLKEAPDFKTRLNILWRNPAWYGTEFKSKKMLESENDIQKERAA</sequence>